<evidence type="ECO:0000256" key="2">
    <source>
        <dbReference type="ARBA" id="ARBA00006840"/>
    </source>
</evidence>
<dbReference type="PRINTS" id="PR00259">
    <property type="entry name" value="TMFOUR"/>
</dbReference>
<dbReference type="EMBL" id="VXIV02001815">
    <property type="protein sequence ID" value="KAF6029443.1"/>
    <property type="molecule type" value="Genomic_DNA"/>
</dbReference>
<evidence type="ECO:0000256" key="6">
    <source>
        <dbReference type="RuleBase" id="RU361218"/>
    </source>
</evidence>
<reference evidence="7" key="1">
    <citation type="submission" date="2020-06" db="EMBL/GenBank/DDBJ databases">
        <title>Draft genome of Bugula neritina, a colonial animal packing powerful symbionts and potential medicines.</title>
        <authorList>
            <person name="Rayko M."/>
        </authorList>
    </citation>
    <scope>NUCLEOTIDE SEQUENCE [LARGE SCALE GENOMIC DNA]</scope>
    <source>
        <strain evidence="7">Kwan_BN1</strain>
    </source>
</reference>
<gene>
    <name evidence="7" type="ORF">EB796_012243</name>
</gene>
<evidence type="ECO:0000256" key="5">
    <source>
        <dbReference type="ARBA" id="ARBA00023136"/>
    </source>
</evidence>
<proteinExistence type="inferred from homology"/>
<dbReference type="Gene3D" id="1.10.1450.10">
    <property type="entry name" value="Tetraspanin"/>
    <property type="match status" value="1"/>
</dbReference>
<dbReference type="SUPFAM" id="SSF48652">
    <property type="entry name" value="Tetraspanin"/>
    <property type="match status" value="1"/>
</dbReference>
<dbReference type="InterPro" id="IPR000301">
    <property type="entry name" value="Tetraspanin_animals"/>
</dbReference>
<evidence type="ECO:0000256" key="3">
    <source>
        <dbReference type="ARBA" id="ARBA00022692"/>
    </source>
</evidence>
<dbReference type="InterPro" id="IPR008952">
    <property type="entry name" value="Tetraspanin_EC2_sf"/>
</dbReference>
<evidence type="ECO:0000313" key="7">
    <source>
        <dbReference type="EMBL" id="KAF6029443.1"/>
    </source>
</evidence>
<evidence type="ECO:0000256" key="1">
    <source>
        <dbReference type="ARBA" id="ARBA00004141"/>
    </source>
</evidence>
<accession>A0A7J7JU35</accession>
<comment type="similarity">
    <text evidence="2 6">Belongs to the tetraspanin (TM4SF) family.</text>
</comment>
<sequence>MAERDGITALKWCLFVGNMFLWLFGIGVLVFAMWLIFDSGNADAPEKLDQNIQNLSKDLGYYYGAVYILIGAGVILLFVGVIGWLGALRESVCMLTGYSIILGIIFLCHILSAALCYSYRLTIQQAISESIQEVVQEKYGDVSSYYRETQIIDYIQRRFNCCGGVEYEDWASSKWKDRPEYVIDEVVPASCCFGSGGLEVICPTYSAILGGKNPYLHQTGCGTKIKRRIADYIVGITAGGFSVGALELLAVVLSIVMVKKLQQEDNKIY</sequence>
<keyword evidence="4 6" id="KW-1133">Transmembrane helix</keyword>
<feature type="transmembrane region" description="Helical" evidence="6">
    <location>
        <begin position="232"/>
        <end position="258"/>
    </location>
</feature>
<keyword evidence="5 6" id="KW-0472">Membrane</keyword>
<dbReference type="PANTHER" id="PTHR19282:SF551">
    <property type="entry name" value="RE08073P-RELATED"/>
    <property type="match status" value="1"/>
</dbReference>
<dbReference type="GO" id="GO:0005886">
    <property type="term" value="C:plasma membrane"/>
    <property type="evidence" value="ECO:0007669"/>
    <property type="project" value="TreeGrafter"/>
</dbReference>
<feature type="transmembrane region" description="Helical" evidence="6">
    <location>
        <begin position="61"/>
        <end position="85"/>
    </location>
</feature>
<dbReference type="AlphaFoldDB" id="A0A7J7JU35"/>
<dbReference type="InterPro" id="IPR018499">
    <property type="entry name" value="Tetraspanin/Peripherin"/>
</dbReference>
<protein>
    <recommendedName>
        <fullName evidence="6">Tetraspanin</fullName>
    </recommendedName>
</protein>
<keyword evidence="8" id="KW-1185">Reference proteome</keyword>
<feature type="transmembrane region" description="Helical" evidence="6">
    <location>
        <begin position="12"/>
        <end position="37"/>
    </location>
</feature>
<dbReference type="Proteomes" id="UP000593567">
    <property type="component" value="Unassembled WGS sequence"/>
</dbReference>
<feature type="transmembrane region" description="Helical" evidence="6">
    <location>
        <begin position="92"/>
        <end position="115"/>
    </location>
</feature>
<dbReference type="Pfam" id="PF00335">
    <property type="entry name" value="Tetraspanin"/>
    <property type="match status" value="1"/>
</dbReference>
<name>A0A7J7JU35_BUGNE</name>
<dbReference type="PANTHER" id="PTHR19282">
    <property type="entry name" value="TETRASPANIN"/>
    <property type="match status" value="1"/>
</dbReference>
<comment type="caution">
    <text evidence="7">The sequence shown here is derived from an EMBL/GenBank/DDBJ whole genome shotgun (WGS) entry which is preliminary data.</text>
</comment>
<evidence type="ECO:0000256" key="4">
    <source>
        <dbReference type="ARBA" id="ARBA00022989"/>
    </source>
</evidence>
<comment type="subcellular location">
    <subcellularLocation>
        <location evidence="1 6">Membrane</location>
        <topology evidence="1 6">Multi-pass membrane protein</topology>
    </subcellularLocation>
</comment>
<dbReference type="PIRSF" id="PIRSF002419">
    <property type="entry name" value="Tetraspanin"/>
    <property type="match status" value="1"/>
</dbReference>
<keyword evidence="3 6" id="KW-0812">Transmembrane</keyword>
<dbReference type="OrthoDB" id="2014092at2759"/>
<organism evidence="7 8">
    <name type="scientific">Bugula neritina</name>
    <name type="common">Brown bryozoan</name>
    <name type="synonym">Sertularia neritina</name>
    <dbReference type="NCBI Taxonomy" id="10212"/>
    <lineage>
        <taxon>Eukaryota</taxon>
        <taxon>Metazoa</taxon>
        <taxon>Spiralia</taxon>
        <taxon>Lophotrochozoa</taxon>
        <taxon>Bryozoa</taxon>
        <taxon>Gymnolaemata</taxon>
        <taxon>Cheilostomatida</taxon>
        <taxon>Flustrina</taxon>
        <taxon>Buguloidea</taxon>
        <taxon>Bugulidae</taxon>
        <taxon>Bugula</taxon>
    </lineage>
</organism>
<evidence type="ECO:0000313" key="8">
    <source>
        <dbReference type="Proteomes" id="UP000593567"/>
    </source>
</evidence>